<dbReference type="Pfam" id="PF00534">
    <property type="entry name" value="Glycos_transf_1"/>
    <property type="match status" value="1"/>
</dbReference>
<evidence type="ECO:0000259" key="2">
    <source>
        <dbReference type="Pfam" id="PF13439"/>
    </source>
</evidence>
<dbReference type="EMBL" id="VJOL01000010">
    <property type="protein sequence ID" value="TSE30770.1"/>
    <property type="molecule type" value="Genomic_DNA"/>
</dbReference>
<keyword evidence="4" id="KW-1185">Reference proteome</keyword>
<dbReference type="PANTHER" id="PTHR45947:SF3">
    <property type="entry name" value="SULFOQUINOVOSYL TRANSFERASE SQD2"/>
    <property type="match status" value="1"/>
</dbReference>
<dbReference type="Proteomes" id="UP000318542">
    <property type="component" value="Unassembled WGS sequence"/>
</dbReference>
<evidence type="ECO:0000313" key="4">
    <source>
        <dbReference type="Proteomes" id="UP000318542"/>
    </source>
</evidence>
<dbReference type="Gene3D" id="3.40.50.2000">
    <property type="entry name" value="Glycogen Phosphorylase B"/>
    <property type="match status" value="2"/>
</dbReference>
<evidence type="ECO:0000259" key="1">
    <source>
        <dbReference type="Pfam" id="PF00534"/>
    </source>
</evidence>
<dbReference type="GO" id="GO:0016758">
    <property type="term" value="F:hexosyltransferase activity"/>
    <property type="evidence" value="ECO:0007669"/>
    <property type="project" value="TreeGrafter"/>
</dbReference>
<dbReference type="InterPro" id="IPR050194">
    <property type="entry name" value="Glycosyltransferase_grp1"/>
</dbReference>
<accession>A0A554X4K3</accession>
<name>A0A554X4K3_9BURK</name>
<keyword evidence="3" id="KW-0808">Transferase</keyword>
<dbReference type="SUPFAM" id="SSF53756">
    <property type="entry name" value="UDP-Glycosyltransferase/glycogen phosphorylase"/>
    <property type="match status" value="1"/>
</dbReference>
<reference evidence="3 4" key="1">
    <citation type="submission" date="2019-07" db="EMBL/GenBank/DDBJ databases">
        <title>Tepidimonas thermarum AA-1 draft genome.</title>
        <authorList>
            <person name="Da Costa M.S."/>
            <person name="Froufe H.J.C."/>
            <person name="Egas C."/>
            <person name="Albuquerque L."/>
        </authorList>
    </citation>
    <scope>NUCLEOTIDE SEQUENCE [LARGE SCALE GENOMIC DNA]</scope>
    <source>
        <strain evidence="3 4">AA-1</strain>
    </source>
</reference>
<feature type="domain" description="Glycosyl transferase family 1" evidence="1">
    <location>
        <begin position="199"/>
        <end position="356"/>
    </location>
</feature>
<protein>
    <submittedName>
        <fullName evidence="3">Alpha-D-kanosaminyltransferase</fullName>
        <ecNumber evidence="3">2.4.1.301</ecNumber>
    </submittedName>
</protein>
<dbReference type="InterPro" id="IPR028098">
    <property type="entry name" value="Glyco_trans_4-like_N"/>
</dbReference>
<gene>
    <name evidence="3" type="primary">kanE</name>
    <name evidence="3" type="ORF">Tther_00847</name>
</gene>
<evidence type="ECO:0000313" key="3">
    <source>
        <dbReference type="EMBL" id="TSE30770.1"/>
    </source>
</evidence>
<proteinExistence type="predicted"/>
<dbReference type="EC" id="2.4.1.301" evidence="3"/>
<sequence>MPADIRPLHLGKYLPPPDAGVEAHVDLLLRGLQPLMPCTLVAGDSPTGAPCPTVPYRVLRARNGGQFASAFLTPGVIPLALRELRSGRCNLLHLHLPNPWADLLALLAPRHIPVVATWHSDIVRQRLIMPIYRHIQRATLQRVQRVIVATPGHVTGSHQLRGGGAEQKILHIPYGLDLDALTPAHADANVTAALRAFAAGRPMVLTIGRHVYYKGYEHLIRAFGRMQQTAVLVMVGQGPLTAELRALAQQQGVSDRIRFMGAIPRPALLAALHACDIFTLPSVEPSEAFGLASAEAMAFGKPTVVCQLGNGVNVLNRDGVTSLAVPPRDPDALAAALDRLVANPALRRTMGAAARQHIQQHYSAAAMVAATAALYRQLVHG</sequence>
<organism evidence="3 4">
    <name type="scientific">Tepidimonas thermarum</name>
    <dbReference type="NCBI Taxonomy" id="335431"/>
    <lineage>
        <taxon>Bacteria</taxon>
        <taxon>Pseudomonadati</taxon>
        <taxon>Pseudomonadota</taxon>
        <taxon>Betaproteobacteria</taxon>
        <taxon>Burkholderiales</taxon>
        <taxon>Tepidimonas</taxon>
    </lineage>
</organism>
<dbReference type="InterPro" id="IPR001296">
    <property type="entry name" value="Glyco_trans_1"/>
</dbReference>
<dbReference type="Pfam" id="PF13439">
    <property type="entry name" value="Glyco_transf_4"/>
    <property type="match status" value="1"/>
</dbReference>
<dbReference type="AlphaFoldDB" id="A0A554X4K3"/>
<keyword evidence="3" id="KW-0328">Glycosyltransferase</keyword>
<feature type="domain" description="Glycosyltransferase subfamily 4-like N-terminal" evidence="2">
    <location>
        <begin position="20"/>
        <end position="179"/>
    </location>
</feature>
<dbReference type="PANTHER" id="PTHR45947">
    <property type="entry name" value="SULFOQUINOVOSYL TRANSFERASE SQD2"/>
    <property type="match status" value="1"/>
</dbReference>
<comment type="caution">
    <text evidence="3">The sequence shown here is derived from an EMBL/GenBank/DDBJ whole genome shotgun (WGS) entry which is preliminary data.</text>
</comment>